<keyword evidence="2" id="KW-1185">Reference proteome</keyword>
<evidence type="ECO:0000313" key="1">
    <source>
        <dbReference type="EMBL" id="KAK5780925.1"/>
    </source>
</evidence>
<protein>
    <submittedName>
        <fullName evidence="1">Uncharacterized protein</fullName>
    </submittedName>
</protein>
<evidence type="ECO:0000313" key="2">
    <source>
        <dbReference type="Proteomes" id="UP001306508"/>
    </source>
</evidence>
<sequence length="233" mass="26019">MNSTRIFDSEALRQHILIAVDVAIAAAIIWKTEDFEMHKKRNTTQISSSTREAISFKLVGEISQVNPLQKRDSAVNHNFIQFNTTFGVHIAVSSVLSIEELAKHILVAELEWYNYEGGNFDSLLEDAVQDALGKYPDWKYCVAPNDLKRGEATNYQDNPGVGTGTGNVMHDEVYFNTYGVGRSAKSCSIEMFQLNKILMMLPDKKIKASISSVFMKSQKSIGSNSDVIELLSE</sequence>
<gene>
    <name evidence="1" type="ORF">RI543_002052</name>
</gene>
<organism evidence="1 2">
    <name type="scientific">Arxiozyma heterogenica</name>
    <dbReference type="NCBI Taxonomy" id="278026"/>
    <lineage>
        <taxon>Eukaryota</taxon>
        <taxon>Fungi</taxon>
        <taxon>Dikarya</taxon>
        <taxon>Ascomycota</taxon>
        <taxon>Saccharomycotina</taxon>
        <taxon>Saccharomycetes</taxon>
        <taxon>Saccharomycetales</taxon>
        <taxon>Saccharomycetaceae</taxon>
        <taxon>Arxiozyma</taxon>
    </lineage>
</organism>
<accession>A0AAN7WN43</accession>
<dbReference type="Proteomes" id="UP001306508">
    <property type="component" value="Unassembled WGS sequence"/>
</dbReference>
<reference evidence="2" key="1">
    <citation type="submission" date="2023-07" db="EMBL/GenBank/DDBJ databases">
        <title>A draft genome of Kazachstania heterogenica Y-27499.</title>
        <authorList>
            <person name="Donic C."/>
            <person name="Kralova J.S."/>
            <person name="Fidel L."/>
            <person name="Ben-Dor S."/>
            <person name="Jung S."/>
        </authorList>
    </citation>
    <scope>NUCLEOTIDE SEQUENCE [LARGE SCALE GENOMIC DNA]</scope>
    <source>
        <strain evidence="2">Y27499</strain>
    </source>
</reference>
<dbReference type="Pfam" id="PF17276">
    <property type="entry name" value="DUF5341"/>
    <property type="match status" value="1"/>
</dbReference>
<name>A0AAN7WN43_9SACH</name>
<dbReference type="InterPro" id="IPR035237">
    <property type="entry name" value="DUF5341"/>
</dbReference>
<dbReference type="EMBL" id="JAWIZZ010000040">
    <property type="protein sequence ID" value="KAK5780925.1"/>
    <property type="molecule type" value="Genomic_DNA"/>
</dbReference>
<proteinExistence type="predicted"/>
<comment type="caution">
    <text evidence="1">The sequence shown here is derived from an EMBL/GenBank/DDBJ whole genome shotgun (WGS) entry which is preliminary data.</text>
</comment>
<dbReference type="AlphaFoldDB" id="A0AAN7WN43"/>